<reference evidence="1 2" key="1">
    <citation type="submission" date="2024-11" db="EMBL/GenBank/DDBJ databases">
        <authorList>
            <person name="Kaparullina E.N."/>
            <person name="Delegan Y.A."/>
            <person name="Doronina N.V."/>
        </authorList>
    </citation>
    <scope>NUCLEOTIDE SEQUENCE [LARGE SCALE GENOMIC DNA]</scope>
    <source>
        <strain evidence="1 2">7sh_L</strain>
    </source>
</reference>
<sequence length="280" mass="32942">MDEVVHEQLLALKLPQVSLMLLSDFESDALLAVKPSRSKGEYCWTITPFTADWVFSLDDQVQRVTYLDADLFFYNDPALLFKEFEQSGKHVMITEHAYAPDYMRHLETSGRFCVQFMVFDRSAAARRVMHWWQERCLEWCYARMEDGKFGDQKYLDVWPQLFAHDVHILQCVEQTLAPWNVDYQLLQQPRKFKPVFYHFHAFRIIGLSSVRLYEGYRIATSSLYLYDDYLASLKRQITVLHRHAIPVALLPERRGIKPYLASCYAWIKGLTAKARIDVHA</sequence>
<dbReference type="Proteomes" id="UP001617669">
    <property type="component" value="Unassembled WGS sequence"/>
</dbReference>
<dbReference type="EMBL" id="JBIWXY010000001">
    <property type="protein sequence ID" value="MFJ5445044.1"/>
    <property type="molecule type" value="Genomic_DNA"/>
</dbReference>
<dbReference type="Gene3D" id="3.90.550.10">
    <property type="entry name" value="Spore Coat Polysaccharide Biosynthesis Protein SpsA, Chain A"/>
    <property type="match status" value="1"/>
</dbReference>
<dbReference type="GO" id="GO:0016740">
    <property type="term" value="F:transferase activity"/>
    <property type="evidence" value="ECO:0007669"/>
    <property type="project" value="UniProtKB-KW"/>
</dbReference>
<keyword evidence="1" id="KW-0808">Transferase</keyword>
<evidence type="ECO:0000313" key="1">
    <source>
        <dbReference type="EMBL" id="MFJ5445044.1"/>
    </source>
</evidence>
<evidence type="ECO:0000313" key="2">
    <source>
        <dbReference type="Proteomes" id="UP001617669"/>
    </source>
</evidence>
<name>A0ABW8GIN2_9PROT</name>
<organism evidence="1 2">
    <name type="scientific">Methylobacillus methanolivorans</name>
    <dbReference type="NCBI Taxonomy" id="1848927"/>
    <lineage>
        <taxon>Bacteria</taxon>
        <taxon>Pseudomonadati</taxon>
        <taxon>Pseudomonadota</taxon>
        <taxon>Betaproteobacteria</taxon>
        <taxon>Nitrosomonadales</taxon>
        <taxon>Methylophilaceae</taxon>
        <taxon>Methylobacillus</taxon>
    </lineage>
</organism>
<protein>
    <submittedName>
        <fullName evidence="1">Glycosyl transferase</fullName>
    </submittedName>
</protein>
<keyword evidence="2" id="KW-1185">Reference proteome</keyword>
<comment type="caution">
    <text evidence="1">The sequence shown here is derived from an EMBL/GenBank/DDBJ whole genome shotgun (WGS) entry which is preliminary data.</text>
</comment>
<gene>
    <name evidence="1" type="ORF">ACIKP9_02255</name>
</gene>
<accession>A0ABW8GIN2</accession>
<proteinExistence type="predicted"/>
<dbReference type="RefSeq" id="WP_400878744.1">
    <property type="nucleotide sequence ID" value="NZ_JBIWXY010000001.1"/>
</dbReference>
<dbReference type="InterPro" id="IPR029044">
    <property type="entry name" value="Nucleotide-diphossugar_trans"/>
</dbReference>
<dbReference type="SUPFAM" id="SSF53448">
    <property type="entry name" value="Nucleotide-diphospho-sugar transferases"/>
    <property type="match status" value="1"/>
</dbReference>